<evidence type="ECO:0000313" key="1">
    <source>
        <dbReference type="EMBL" id="KAJ9127838.1"/>
    </source>
</evidence>
<dbReference type="EMBL" id="JASBWV010000001">
    <property type="protein sequence ID" value="KAJ9127838.1"/>
    <property type="molecule type" value="Genomic_DNA"/>
</dbReference>
<name>A0ACC2XUZ4_9TREE</name>
<proteinExistence type="predicted"/>
<gene>
    <name evidence="1" type="ORF">QFC24_000122</name>
</gene>
<sequence>MPGPTLFSHELAVETDLSPQQLTHLAVELRKAVKECKDRGLLTAAKWANELLVSIPADQRKPPLPEFYPRYSLNSEADFGNDSLSEASRRETTGVGTNEDVVTPSKEQNVSAPSNTSTPMSLRRVIVNRNQRLNGVAAAPERQSTGSSISMSIDSGTSADISGVQSTNNNKIRNSASPSAKSSFGQRRKSRFSLGEVFSVRPSRRREPLDLGLGDEAEDDNMGDDSGLLPMDEETENGTDVREADGPKSPGAISPPEEDEFDMLLSGGSTAYNKSKPSSSAETPVQSTSTAANQHERFVTEWEIEKSELDLFEMGKSYYDTKELERCYEMLGRCKSKKAKFLRLYAKYLSADRRSQEMMPHFMGQLMRFSDTLWSTLGRELTHHECLGSDTKTETEAIAPYVYPILDLLGEETDPYLVYLKGILFLRLGQKAFALECFIASLQNAQYNWSCWLSIAQCIGSTSQFVTIKTSLPRGIMFNFFAVHVMLDLHSATDMMLRTVNDLQKLFPTSSHLMAARALTLYHMRNFEEAEKAFDDLREMDPFRLDEIEIYSNMLYVMNKKAKLAQIAHEYAQIDKNRAEVCCLIGNYFSSRDEHMKAIQYFKRSLQLNRDYLPAWTLMGHEFVELKNSHAAIEAYRRAVDVNPKDYRAWYGLGQVYELLDMHYYAIQYYNRATALRPYDCRMWEALAAVYEHLERYNDAIQCHQRALLGADAAQTLQILGKLAHLHDSIEDYKAAAAVHRRYIHVAEREDRNIGEMATSYLYLAQYELDLLHRDANEYQQEEENEDVDVLEAPTRKPPPGRGKTTEGGSRTEEDIEMAIMWLERVIESGAPEREMAEEDLRYIQRRLDRRRHLAGSTFA</sequence>
<keyword evidence="2" id="KW-1185">Reference proteome</keyword>
<accession>A0ACC2XUZ4</accession>
<organism evidence="1 2">
    <name type="scientific">Naganishia onofrii</name>
    <dbReference type="NCBI Taxonomy" id="1851511"/>
    <lineage>
        <taxon>Eukaryota</taxon>
        <taxon>Fungi</taxon>
        <taxon>Dikarya</taxon>
        <taxon>Basidiomycota</taxon>
        <taxon>Agaricomycotina</taxon>
        <taxon>Tremellomycetes</taxon>
        <taxon>Filobasidiales</taxon>
        <taxon>Filobasidiaceae</taxon>
        <taxon>Naganishia</taxon>
    </lineage>
</organism>
<comment type="caution">
    <text evidence="1">The sequence shown here is derived from an EMBL/GenBank/DDBJ whole genome shotgun (WGS) entry which is preliminary data.</text>
</comment>
<dbReference type="Proteomes" id="UP001234202">
    <property type="component" value="Unassembled WGS sequence"/>
</dbReference>
<protein>
    <submittedName>
        <fullName evidence="1">Uncharacterized protein</fullName>
    </submittedName>
</protein>
<evidence type="ECO:0000313" key="2">
    <source>
        <dbReference type="Proteomes" id="UP001234202"/>
    </source>
</evidence>
<reference evidence="1" key="1">
    <citation type="submission" date="2023-04" db="EMBL/GenBank/DDBJ databases">
        <title>Draft Genome sequencing of Naganishia species isolated from polar environments using Oxford Nanopore Technology.</title>
        <authorList>
            <person name="Leo P."/>
            <person name="Venkateswaran K."/>
        </authorList>
    </citation>
    <scope>NUCLEOTIDE SEQUENCE</scope>
    <source>
        <strain evidence="1">DBVPG 5303</strain>
    </source>
</reference>